<evidence type="ECO:0000313" key="4">
    <source>
        <dbReference type="Proteomes" id="UP000481964"/>
    </source>
</evidence>
<proteinExistence type="predicted"/>
<dbReference type="EMBL" id="CZBU01000008">
    <property type="protein sequence ID" value="CUQ79318.1"/>
    <property type="molecule type" value="Genomic_DNA"/>
</dbReference>
<dbReference type="Proteomes" id="UP000481964">
    <property type="component" value="Unassembled WGS sequence"/>
</dbReference>
<evidence type="ECO:0000313" key="2">
    <source>
        <dbReference type="EMBL" id="MSC58144.1"/>
    </source>
</evidence>
<reference evidence="2 4" key="2">
    <citation type="journal article" date="2019" name="Nat. Med.">
        <title>A library of human gut bacterial isolates paired with longitudinal multiomics data enables mechanistic microbiome research.</title>
        <authorList>
            <person name="Poyet M."/>
            <person name="Groussin M."/>
            <person name="Gibbons S.M."/>
            <person name="Avila-Pacheco J."/>
            <person name="Jiang X."/>
            <person name="Kearney S.M."/>
            <person name="Perrotta A.R."/>
            <person name="Berdy B."/>
            <person name="Zhao S."/>
            <person name="Lieberman T.D."/>
            <person name="Swanson P.K."/>
            <person name="Smith M."/>
            <person name="Roesemann S."/>
            <person name="Alexander J.E."/>
            <person name="Rich S.A."/>
            <person name="Livny J."/>
            <person name="Vlamakis H."/>
            <person name="Clish C."/>
            <person name="Bullock K."/>
            <person name="Deik A."/>
            <person name="Scott J."/>
            <person name="Pierce K.A."/>
            <person name="Xavier R.J."/>
            <person name="Alm E.J."/>
        </authorList>
    </citation>
    <scope>NUCLEOTIDE SEQUENCE [LARGE SCALE GENOMIC DNA]</scope>
    <source>
        <strain evidence="2 4">BIOML-A1</strain>
    </source>
</reference>
<accession>A0A174Z534</accession>
<evidence type="ECO:0000313" key="1">
    <source>
        <dbReference type="EMBL" id="CUQ79318.1"/>
    </source>
</evidence>
<sequence length="86" mass="9943">MTRTYAVKYKSKSKMLTTPEQVAKTEEDIKALALVKDAVIKEDGQVVTVEVENEEDFEPVMDRVVNIFRRIDDKSEVSYKFGLNRE</sequence>
<organism evidence="1 3">
    <name type="scientific">Lachnospira eligens</name>
    <dbReference type="NCBI Taxonomy" id="39485"/>
    <lineage>
        <taxon>Bacteria</taxon>
        <taxon>Bacillati</taxon>
        <taxon>Bacillota</taxon>
        <taxon>Clostridia</taxon>
        <taxon>Lachnospirales</taxon>
        <taxon>Lachnospiraceae</taxon>
        <taxon>Lachnospira</taxon>
    </lineage>
</organism>
<dbReference type="AlphaFoldDB" id="A0A174Z534"/>
<reference evidence="1 3" key="1">
    <citation type="submission" date="2015-09" db="EMBL/GenBank/DDBJ databases">
        <authorList>
            <consortium name="Pathogen Informatics"/>
        </authorList>
    </citation>
    <scope>NUCLEOTIDE SEQUENCE [LARGE SCALE GENOMIC DNA]</scope>
    <source>
        <strain evidence="1 3">2789STDY5834875</strain>
    </source>
</reference>
<dbReference type="EMBL" id="WKRD01000009">
    <property type="protein sequence ID" value="MSC58144.1"/>
    <property type="molecule type" value="Genomic_DNA"/>
</dbReference>
<gene>
    <name evidence="1" type="ORF">ERS852490_02982</name>
    <name evidence="2" type="ORF">GKE48_11940</name>
</gene>
<evidence type="ECO:0000313" key="3">
    <source>
        <dbReference type="Proteomes" id="UP000095621"/>
    </source>
</evidence>
<name>A0A174Z534_9FIRM</name>
<protein>
    <submittedName>
        <fullName evidence="1">Uncharacterized protein</fullName>
    </submittedName>
</protein>
<dbReference type="Proteomes" id="UP000095621">
    <property type="component" value="Unassembled WGS sequence"/>
</dbReference>